<sequence length="195" mass="22083">MRGGARLTTGCFPSWLKKARKGSTIKAESTDQNTEELQEEISRLKSQNTDLRIKLQQYCRDVDSLREETNELAKRWVNKDCVLQDDEESNVSSVARISSSEDNESTDNETALISSDEDVLLSSLTESSDLDEERISRPETALERLRAETKGSNEKIKHKTSRLTKPKYSSTMFYLMGGSSMIVNLILQKPSHMDL</sequence>
<dbReference type="EMBL" id="JARQWQ010000081">
    <property type="protein sequence ID" value="KAK2553034.1"/>
    <property type="molecule type" value="Genomic_DNA"/>
</dbReference>
<feature type="region of interest" description="Disordered" evidence="2">
    <location>
        <begin position="90"/>
        <end position="118"/>
    </location>
</feature>
<feature type="compositionally biased region" description="Low complexity" evidence="2">
    <location>
        <begin position="90"/>
        <end position="100"/>
    </location>
</feature>
<evidence type="ECO:0000256" key="2">
    <source>
        <dbReference type="SAM" id="MobiDB-lite"/>
    </source>
</evidence>
<accession>A0AAD9Q1K6</accession>
<evidence type="ECO:0000313" key="3">
    <source>
        <dbReference type="EMBL" id="KAK2553034.1"/>
    </source>
</evidence>
<dbReference type="Proteomes" id="UP001249851">
    <property type="component" value="Unassembled WGS sequence"/>
</dbReference>
<evidence type="ECO:0000313" key="4">
    <source>
        <dbReference type="Proteomes" id="UP001249851"/>
    </source>
</evidence>
<reference evidence="3" key="2">
    <citation type="journal article" date="2023" name="Science">
        <title>Genomic signatures of disease resistance in endangered staghorn corals.</title>
        <authorList>
            <person name="Vollmer S.V."/>
            <person name="Selwyn J.D."/>
            <person name="Despard B.A."/>
            <person name="Roesel C.L."/>
        </authorList>
    </citation>
    <scope>NUCLEOTIDE SEQUENCE</scope>
    <source>
        <strain evidence="3">K2</strain>
    </source>
</reference>
<keyword evidence="4" id="KW-1185">Reference proteome</keyword>
<gene>
    <name evidence="3" type="ORF">P5673_025758</name>
</gene>
<feature type="coiled-coil region" evidence="1">
    <location>
        <begin position="27"/>
        <end position="75"/>
    </location>
</feature>
<organism evidence="3 4">
    <name type="scientific">Acropora cervicornis</name>
    <name type="common">Staghorn coral</name>
    <dbReference type="NCBI Taxonomy" id="6130"/>
    <lineage>
        <taxon>Eukaryota</taxon>
        <taxon>Metazoa</taxon>
        <taxon>Cnidaria</taxon>
        <taxon>Anthozoa</taxon>
        <taxon>Hexacorallia</taxon>
        <taxon>Scleractinia</taxon>
        <taxon>Astrocoeniina</taxon>
        <taxon>Acroporidae</taxon>
        <taxon>Acropora</taxon>
    </lineage>
</organism>
<evidence type="ECO:0000256" key="1">
    <source>
        <dbReference type="SAM" id="Coils"/>
    </source>
</evidence>
<comment type="caution">
    <text evidence="3">The sequence shown here is derived from an EMBL/GenBank/DDBJ whole genome shotgun (WGS) entry which is preliminary data.</text>
</comment>
<reference evidence="3" key="1">
    <citation type="journal article" date="2023" name="G3 (Bethesda)">
        <title>Whole genome assembly and annotation of the endangered Caribbean coral Acropora cervicornis.</title>
        <authorList>
            <person name="Selwyn J.D."/>
            <person name="Vollmer S.V."/>
        </authorList>
    </citation>
    <scope>NUCLEOTIDE SEQUENCE</scope>
    <source>
        <strain evidence="3">K2</strain>
    </source>
</reference>
<protein>
    <submittedName>
        <fullName evidence="3">Uncharacterized protein</fullName>
    </submittedName>
</protein>
<keyword evidence="1" id="KW-0175">Coiled coil</keyword>
<proteinExistence type="predicted"/>
<dbReference type="AlphaFoldDB" id="A0AAD9Q1K6"/>
<name>A0AAD9Q1K6_ACRCE</name>
<feature type="non-terminal residue" evidence="3">
    <location>
        <position position="1"/>
    </location>
</feature>